<reference evidence="2" key="1">
    <citation type="submission" date="2023-10" db="EMBL/GenBank/DDBJ databases">
        <title>Genome assemblies of two species of porcelain crab, Petrolisthes cinctipes and Petrolisthes manimaculis (Anomura: Porcellanidae).</title>
        <authorList>
            <person name="Angst P."/>
        </authorList>
    </citation>
    <scope>NUCLEOTIDE SEQUENCE</scope>
    <source>
        <strain evidence="2">PB745_01</strain>
        <tissue evidence="2">Gill</tissue>
    </source>
</reference>
<keyword evidence="3" id="KW-1185">Reference proteome</keyword>
<dbReference type="EMBL" id="JAWQEG010001267">
    <property type="protein sequence ID" value="KAK3880997.1"/>
    <property type="molecule type" value="Genomic_DNA"/>
</dbReference>
<dbReference type="Proteomes" id="UP001286313">
    <property type="component" value="Unassembled WGS sequence"/>
</dbReference>
<dbReference type="Pfam" id="PF22938">
    <property type="entry name" value="Integrase_p58_C"/>
    <property type="match status" value="1"/>
</dbReference>
<proteinExistence type="predicted"/>
<organism evidence="2 3">
    <name type="scientific">Petrolisthes cinctipes</name>
    <name type="common">Flat porcelain crab</name>
    <dbReference type="NCBI Taxonomy" id="88211"/>
    <lineage>
        <taxon>Eukaryota</taxon>
        <taxon>Metazoa</taxon>
        <taxon>Ecdysozoa</taxon>
        <taxon>Arthropoda</taxon>
        <taxon>Crustacea</taxon>
        <taxon>Multicrustacea</taxon>
        <taxon>Malacostraca</taxon>
        <taxon>Eumalacostraca</taxon>
        <taxon>Eucarida</taxon>
        <taxon>Decapoda</taxon>
        <taxon>Pleocyemata</taxon>
        <taxon>Anomura</taxon>
        <taxon>Galatheoidea</taxon>
        <taxon>Porcellanidae</taxon>
        <taxon>Petrolisthes</taxon>
    </lineage>
</organism>
<evidence type="ECO:0000259" key="1">
    <source>
        <dbReference type="Pfam" id="PF22938"/>
    </source>
</evidence>
<protein>
    <recommendedName>
        <fullName evidence="1">Integrase p58-like C-terminal domain-containing protein</fullName>
    </recommendedName>
</protein>
<dbReference type="AlphaFoldDB" id="A0AAE1FXL1"/>
<evidence type="ECO:0000313" key="3">
    <source>
        <dbReference type="Proteomes" id="UP001286313"/>
    </source>
</evidence>
<evidence type="ECO:0000313" key="2">
    <source>
        <dbReference type="EMBL" id="KAK3880997.1"/>
    </source>
</evidence>
<sequence>MSQTQSKLKSRYDVKSQHRAFAPGQKVLLFLPVHGNPLASKFSGPYVISHKVTDLNYVVHTPDRRKNCQLVHIDQIKPYFERQLEEDQNTAFVNDERPVNILNKVSVDRVHHEVEDSCVAEKVDIPSPRGNPSNSHILSNFNEYV</sequence>
<gene>
    <name evidence="2" type="ORF">Pcinc_014546</name>
</gene>
<feature type="domain" description="Integrase p58-like C-terminal" evidence="1">
    <location>
        <begin position="44"/>
        <end position="78"/>
    </location>
</feature>
<dbReference type="InterPro" id="IPR054465">
    <property type="entry name" value="Integrase_p58-like_C"/>
</dbReference>
<name>A0AAE1FXL1_PETCI</name>
<accession>A0AAE1FXL1</accession>
<comment type="caution">
    <text evidence="2">The sequence shown here is derived from an EMBL/GenBank/DDBJ whole genome shotgun (WGS) entry which is preliminary data.</text>
</comment>